<evidence type="ECO:0000256" key="4">
    <source>
        <dbReference type="RuleBase" id="RU003423"/>
    </source>
</evidence>
<feature type="compositionally biased region" description="Polar residues" evidence="5">
    <location>
        <begin position="107"/>
        <end position="120"/>
    </location>
</feature>
<dbReference type="EMBL" id="CP132938">
    <property type="protein sequence ID" value="XCB22496.1"/>
    <property type="molecule type" value="Genomic_DNA"/>
</dbReference>
<dbReference type="GO" id="GO:0006086">
    <property type="term" value="P:pyruvate decarboxylation to acetyl-CoA"/>
    <property type="evidence" value="ECO:0007669"/>
    <property type="project" value="InterPro"/>
</dbReference>
<gene>
    <name evidence="8" type="ORF">RBB81_00845</name>
</gene>
<proteinExistence type="inferred from homology"/>
<dbReference type="InterPro" id="IPR023213">
    <property type="entry name" value="CAT-like_dom_sf"/>
</dbReference>
<feature type="domain" description="Lipoyl-binding" evidence="6">
    <location>
        <begin position="2"/>
        <end position="80"/>
    </location>
</feature>
<dbReference type="PROSITE" id="PS51826">
    <property type="entry name" value="PSBD"/>
    <property type="match status" value="1"/>
</dbReference>
<dbReference type="SUPFAM" id="SSF47005">
    <property type="entry name" value="Peripheral subunit-binding domain of 2-oxo acid dehydrogenase complex"/>
    <property type="match status" value="1"/>
</dbReference>
<evidence type="ECO:0000256" key="2">
    <source>
        <dbReference type="ARBA" id="ARBA00007317"/>
    </source>
</evidence>
<organism evidence="8">
    <name type="scientific">Tunturiibacter gelidiferens</name>
    <dbReference type="NCBI Taxonomy" id="3069689"/>
    <lineage>
        <taxon>Bacteria</taxon>
        <taxon>Pseudomonadati</taxon>
        <taxon>Acidobacteriota</taxon>
        <taxon>Terriglobia</taxon>
        <taxon>Terriglobales</taxon>
        <taxon>Acidobacteriaceae</taxon>
        <taxon>Tunturiibacter</taxon>
    </lineage>
</organism>
<dbReference type="Gene3D" id="3.30.559.10">
    <property type="entry name" value="Chloramphenicol acetyltransferase-like domain"/>
    <property type="match status" value="1"/>
</dbReference>
<comment type="similarity">
    <text evidence="2 4">Belongs to the 2-oxoacid dehydrogenase family.</text>
</comment>
<dbReference type="PROSITE" id="PS50968">
    <property type="entry name" value="BIOTINYL_LIPOYL"/>
    <property type="match status" value="1"/>
</dbReference>
<protein>
    <recommendedName>
        <fullName evidence="4">Dihydrolipoamide acetyltransferase component of pyruvate dehydrogenase complex</fullName>
        <ecNumber evidence="4">2.3.1.-</ecNumber>
    </recommendedName>
</protein>
<dbReference type="RefSeq" id="WP_353072368.1">
    <property type="nucleotide sequence ID" value="NZ_CP132938.1"/>
</dbReference>
<dbReference type="GO" id="GO:0016746">
    <property type="term" value="F:acyltransferase activity"/>
    <property type="evidence" value="ECO:0007669"/>
    <property type="project" value="UniProtKB-KW"/>
</dbReference>
<keyword evidence="3 4" id="KW-0450">Lipoyl</keyword>
<dbReference type="Gene3D" id="2.40.50.100">
    <property type="match status" value="1"/>
</dbReference>
<keyword evidence="4 8" id="KW-0012">Acyltransferase</keyword>
<evidence type="ECO:0000256" key="3">
    <source>
        <dbReference type="ARBA" id="ARBA00022823"/>
    </source>
</evidence>
<dbReference type="EC" id="2.3.1.-" evidence="4"/>
<dbReference type="InterPro" id="IPR000089">
    <property type="entry name" value="Biotin_lipoyl"/>
</dbReference>
<dbReference type="PANTHER" id="PTHR23151">
    <property type="entry name" value="DIHYDROLIPOAMIDE ACETYL/SUCCINYL-TRANSFERASE-RELATED"/>
    <property type="match status" value="1"/>
</dbReference>
<dbReference type="GO" id="GO:0045254">
    <property type="term" value="C:pyruvate dehydrogenase complex"/>
    <property type="evidence" value="ECO:0007669"/>
    <property type="project" value="InterPro"/>
</dbReference>
<dbReference type="InterPro" id="IPR001078">
    <property type="entry name" value="2-oxoacid_DH_actylTfrase"/>
</dbReference>
<evidence type="ECO:0000313" key="8">
    <source>
        <dbReference type="EMBL" id="XCB22496.1"/>
    </source>
</evidence>
<dbReference type="KEGG" id="tgi:RBB81_00845"/>
<dbReference type="Pfam" id="PF00198">
    <property type="entry name" value="2-oxoacid_dh"/>
    <property type="match status" value="1"/>
</dbReference>
<keyword evidence="4 8" id="KW-0808">Transferase</keyword>
<dbReference type="InterPro" id="IPR003016">
    <property type="entry name" value="2-oxoA_DH_lipoyl-BS"/>
</dbReference>
<dbReference type="InterPro" id="IPR004167">
    <property type="entry name" value="PSBD"/>
</dbReference>
<dbReference type="AlphaFoldDB" id="A0AAU7Z0W1"/>
<dbReference type="Gene3D" id="4.10.320.10">
    <property type="entry name" value="E3-binding domain"/>
    <property type="match status" value="1"/>
</dbReference>
<reference evidence="8" key="1">
    <citation type="submission" date="2023-08" db="EMBL/GenBank/DDBJ databases">
        <authorList>
            <person name="Messyasz A."/>
            <person name="Mannisto M.K."/>
            <person name="Kerkhof L.J."/>
            <person name="Haggblom M."/>
        </authorList>
    </citation>
    <scope>NUCLEOTIDE SEQUENCE</scope>
    <source>
        <strain evidence="8">M8UP39</strain>
    </source>
</reference>
<evidence type="ECO:0000256" key="1">
    <source>
        <dbReference type="ARBA" id="ARBA00001938"/>
    </source>
</evidence>
<evidence type="ECO:0000259" key="7">
    <source>
        <dbReference type="PROSITE" id="PS51826"/>
    </source>
</evidence>
<evidence type="ECO:0000256" key="5">
    <source>
        <dbReference type="SAM" id="MobiDB-lite"/>
    </source>
</evidence>
<dbReference type="Pfam" id="PF00364">
    <property type="entry name" value="Biotin_lipoyl"/>
    <property type="match status" value="1"/>
</dbReference>
<dbReference type="InterPro" id="IPR011053">
    <property type="entry name" value="Single_hybrid_motif"/>
</dbReference>
<dbReference type="PROSITE" id="PS00189">
    <property type="entry name" value="LIPOYL"/>
    <property type="match status" value="1"/>
</dbReference>
<dbReference type="InterPro" id="IPR045257">
    <property type="entry name" value="E2/Pdx1"/>
</dbReference>
<name>A0AAU7Z0W1_9BACT</name>
<comment type="cofactor">
    <cofactor evidence="1 4">
        <name>(R)-lipoate</name>
        <dbReference type="ChEBI" id="CHEBI:83088"/>
    </cofactor>
</comment>
<dbReference type="CDD" id="cd06849">
    <property type="entry name" value="lipoyl_domain"/>
    <property type="match status" value="1"/>
</dbReference>
<evidence type="ECO:0000259" key="6">
    <source>
        <dbReference type="PROSITE" id="PS50968"/>
    </source>
</evidence>
<dbReference type="SUPFAM" id="SSF52777">
    <property type="entry name" value="CoA-dependent acyltransferases"/>
    <property type="match status" value="1"/>
</dbReference>
<sequence>MAISVVMPALEMAQETGKLVSWLKKEGDKVSKGDLLLEIETDKAVMEVEATADGVLGGITGEVGTDIPVGQTIAWILKPGEEVPAEAIPNTPAVAAPVAEAAHGSDETSTQEVTSGSSARVSPKARRLAKENGIDLTSVKGSGDGGEILASDIQALIDGGHEESHTAAVQHETLSSIGRLMAERTLQSWTTVPHFFLQREVDATALNSLRAALGPEVEQSSGVKLTHTDILVALVARALARHPRVNASWIENGIRLNSDVNVSIAMAVQDGVVAPVVHNANTATLAEIAKQRRELTDRARAGRLRPTDFAGATCTVSNLGMFHIDSFCAIITPPQAAILAVGQIVDRVVAIDGVMVVRPIFSLTISCDHRVLDGAKAATFLHDLAESIREPGLWLK</sequence>
<feature type="region of interest" description="Disordered" evidence="5">
    <location>
        <begin position="102"/>
        <end position="126"/>
    </location>
</feature>
<dbReference type="Pfam" id="PF02817">
    <property type="entry name" value="E3_binding"/>
    <property type="match status" value="1"/>
</dbReference>
<dbReference type="InterPro" id="IPR036625">
    <property type="entry name" value="E3-bd_dom_sf"/>
</dbReference>
<feature type="domain" description="Peripheral subunit-binding (PSBD)" evidence="7">
    <location>
        <begin position="120"/>
        <end position="157"/>
    </location>
</feature>
<dbReference type="PANTHER" id="PTHR23151:SF90">
    <property type="entry name" value="DIHYDROLIPOYLLYSINE-RESIDUE ACETYLTRANSFERASE COMPONENT OF PYRUVATE DEHYDROGENASE COMPLEX, MITOCHONDRIAL-RELATED"/>
    <property type="match status" value="1"/>
</dbReference>
<accession>A0AAU7Z0W1</accession>
<reference evidence="8" key="2">
    <citation type="journal article" date="2024" name="Environ. Microbiol.">
        <title>Genome analysis and description of Tunturibacter gen. nov. expands the diversity of Terriglobia in tundra soils.</title>
        <authorList>
            <person name="Messyasz A."/>
            <person name="Mannisto M.K."/>
            <person name="Kerkhof L.J."/>
            <person name="Haggblom M.M."/>
        </authorList>
    </citation>
    <scope>NUCLEOTIDE SEQUENCE</scope>
    <source>
        <strain evidence="8">M8UP39</strain>
    </source>
</reference>
<dbReference type="SUPFAM" id="SSF51230">
    <property type="entry name" value="Single hybrid motif"/>
    <property type="match status" value="1"/>
</dbReference>